<evidence type="ECO:0000259" key="5">
    <source>
        <dbReference type="PROSITE" id="PS50970"/>
    </source>
</evidence>
<keyword evidence="3 4" id="KW-0479">Metal-binding</keyword>
<dbReference type="EMBL" id="LRRQ01000125">
    <property type="protein sequence ID" value="OAM88744.1"/>
    <property type="molecule type" value="Genomic_DNA"/>
</dbReference>
<keyword evidence="7" id="KW-1185">Reference proteome</keyword>
<dbReference type="GO" id="GO:0009086">
    <property type="term" value="P:methionine biosynthetic process"/>
    <property type="evidence" value="ECO:0007669"/>
    <property type="project" value="InterPro"/>
</dbReference>
<name>A0A178IFF4_9BACT</name>
<evidence type="ECO:0000313" key="7">
    <source>
        <dbReference type="Proteomes" id="UP000078486"/>
    </source>
</evidence>
<proteinExistence type="predicted"/>
<dbReference type="GO" id="GO:0008168">
    <property type="term" value="F:methyltransferase activity"/>
    <property type="evidence" value="ECO:0007669"/>
    <property type="project" value="UniProtKB-UniRule"/>
</dbReference>
<feature type="binding site" evidence="3 4">
    <location>
        <position position="212"/>
    </location>
    <ligand>
        <name>Zn(2+)</name>
        <dbReference type="ChEBI" id="CHEBI:29105"/>
    </ligand>
</feature>
<feature type="domain" description="Hcy-binding" evidence="5">
    <location>
        <begin position="4"/>
        <end position="295"/>
    </location>
</feature>
<keyword evidence="1 4" id="KW-0489">Methyltransferase</keyword>
<accession>A0A178IFF4</accession>
<comment type="caution">
    <text evidence="6">The sequence shown here is derived from an EMBL/GenBank/DDBJ whole genome shotgun (WGS) entry which is preliminary data.</text>
</comment>
<evidence type="ECO:0000256" key="1">
    <source>
        <dbReference type="ARBA" id="ARBA00022603"/>
    </source>
</evidence>
<dbReference type="PIRSF" id="PIRSF037505">
    <property type="entry name" value="Betaine_HMT"/>
    <property type="match status" value="1"/>
</dbReference>
<gene>
    <name evidence="6" type="ORF">AW736_15840</name>
</gene>
<dbReference type="PROSITE" id="PS50970">
    <property type="entry name" value="HCY"/>
    <property type="match status" value="1"/>
</dbReference>
<dbReference type="Gene3D" id="3.20.20.330">
    <property type="entry name" value="Homocysteine-binding-like domain"/>
    <property type="match status" value="1"/>
</dbReference>
<comment type="cofactor">
    <cofactor evidence="3">
        <name>Zn(2+)</name>
        <dbReference type="ChEBI" id="CHEBI:29105"/>
    </cofactor>
    <text evidence="3">Binds 1 zinc ion per subunit.</text>
</comment>
<feature type="binding site" evidence="3 4">
    <location>
        <position position="281"/>
    </location>
    <ligand>
        <name>Zn(2+)</name>
        <dbReference type="ChEBI" id="CHEBI:29105"/>
    </ligand>
</feature>
<dbReference type="AlphaFoldDB" id="A0A178IFF4"/>
<feature type="binding site" evidence="3 4">
    <location>
        <position position="280"/>
    </location>
    <ligand>
        <name>Zn(2+)</name>
        <dbReference type="ChEBI" id="CHEBI:29105"/>
    </ligand>
</feature>
<evidence type="ECO:0000256" key="2">
    <source>
        <dbReference type="ARBA" id="ARBA00022679"/>
    </source>
</evidence>
<dbReference type="GO" id="GO:0032259">
    <property type="term" value="P:methylation"/>
    <property type="evidence" value="ECO:0007669"/>
    <property type="project" value="UniProtKB-KW"/>
</dbReference>
<dbReference type="Proteomes" id="UP000078486">
    <property type="component" value="Unassembled WGS sequence"/>
</dbReference>
<evidence type="ECO:0000256" key="3">
    <source>
        <dbReference type="PIRSR" id="PIRSR037505-2"/>
    </source>
</evidence>
<keyword evidence="2 4" id="KW-0808">Transferase</keyword>
<protein>
    <recommendedName>
        <fullName evidence="5">Hcy-binding domain-containing protein</fullName>
    </recommendedName>
</protein>
<dbReference type="Pfam" id="PF02574">
    <property type="entry name" value="S-methyl_trans"/>
    <property type="match status" value="1"/>
</dbReference>
<evidence type="ECO:0000256" key="4">
    <source>
        <dbReference type="PROSITE-ProRule" id="PRU00333"/>
    </source>
</evidence>
<keyword evidence="3 4" id="KW-0862">Zinc</keyword>
<dbReference type="InterPro" id="IPR017226">
    <property type="entry name" value="BHMT-like"/>
</dbReference>
<organism evidence="6 7">
    <name type="scientific">Termitidicoccus mucosus</name>
    <dbReference type="NCBI Taxonomy" id="1184151"/>
    <lineage>
        <taxon>Bacteria</taxon>
        <taxon>Pseudomonadati</taxon>
        <taxon>Verrucomicrobiota</taxon>
        <taxon>Opitutia</taxon>
        <taxon>Opitutales</taxon>
        <taxon>Opitutaceae</taxon>
        <taxon>Termitidicoccus</taxon>
    </lineage>
</organism>
<evidence type="ECO:0000313" key="6">
    <source>
        <dbReference type="EMBL" id="OAM88744.1"/>
    </source>
</evidence>
<dbReference type="InterPro" id="IPR003726">
    <property type="entry name" value="HCY_dom"/>
</dbReference>
<dbReference type="STRING" id="1184151.AW736_15840"/>
<dbReference type="OrthoDB" id="9803687at2"/>
<reference evidence="6 7" key="1">
    <citation type="submission" date="2016-01" db="EMBL/GenBank/DDBJ databases">
        <title>High potential of lignocellulose degradation of a new Verrucomicrobia species.</title>
        <authorList>
            <person name="Wang Y."/>
            <person name="Shi Y."/>
            <person name="Qiu Z."/>
            <person name="Liu S."/>
            <person name="Yang H."/>
        </authorList>
    </citation>
    <scope>NUCLEOTIDE SEQUENCE [LARGE SCALE GENOMIC DNA]</scope>
    <source>
        <strain evidence="6 7">TSB47</strain>
    </source>
</reference>
<dbReference type="PANTHER" id="PTHR11103">
    <property type="entry name" value="SLR1189 PROTEIN"/>
    <property type="match status" value="1"/>
</dbReference>
<dbReference type="InterPro" id="IPR036589">
    <property type="entry name" value="HCY_dom_sf"/>
</dbReference>
<sequence length="298" mass="30487">MPRLKTLLESLAARPLQCDGATGTQLQQLGLRPGESCERWVLDQPEKVRLVHRRYFDAGADLLTTNTFGGTALALAAHGLAERAADINRAAVRLAREVAGERAWVLGDIGPFGGILEPVGETTPDAAADAFRAQAAALLDGGADAILVETMSDPAEAALAIAAAREAGARLVIATYAFQHTPSGFRTMMGTDAPAAVRAALEAGADIVGANCGTQLSLDDYATLCARLVAAANGAPVIVQPNAGSPERDGDSIVYHTTPEAFAAAAAHYLALGARIVGGCCGTTPAHIVASARGALGK</sequence>
<dbReference type="RefSeq" id="WP_068771275.1">
    <property type="nucleotide sequence ID" value="NZ_CP109796.1"/>
</dbReference>
<dbReference type="PANTHER" id="PTHR11103:SF18">
    <property type="entry name" value="SLR1189 PROTEIN"/>
    <property type="match status" value="1"/>
</dbReference>
<dbReference type="SUPFAM" id="SSF82282">
    <property type="entry name" value="Homocysteine S-methyltransferase"/>
    <property type="match status" value="1"/>
</dbReference>
<dbReference type="GO" id="GO:0008270">
    <property type="term" value="F:zinc ion binding"/>
    <property type="evidence" value="ECO:0007669"/>
    <property type="project" value="InterPro"/>
</dbReference>